<dbReference type="EMBL" id="FMWO01000045">
    <property type="protein sequence ID" value="SCZ85498.1"/>
    <property type="molecule type" value="Genomic_DNA"/>
</dbReference>
<dbReference type="AlphaFoldDB" id="A0A1G5SEG4"/>
<proteinExistence type="predicted"/>
<organism evidence="1 2">
    <name type="scientific">Nitrosomonas mobilis</name>
    <dbReference type="NCBI Taxonomy" id="51642"/>
    <lineage>
        <taxon>Bacteria</taxon>
        <taxon>Pseudomonadati</taxon>
        <taxon>Pseudomonadota</taxon>
        <taxon>Betaproteobacteria</taxon>
        <taxon>Nitrosomonadales</taxon>
        <taxon>Nitrosomonadaceae</taxon>
        <taxon>Nitrosomonas</taxon>
    </lineage>
</organism>
<dbReference type="Proteomes" id="UP000198729">
    <property type="component" value="Unassembled WGS sequence"/>
</dbReference>
<gene>
    <name evidence="1" type="ORF">NSMM_380120</name>
</gene>
<dbReference type="STRING" id="51642.NSMM_380120"/>
<accession>A0A1G5SEG4</accession>
<evidence type="ECO:0000313" key="2">
    <source>
        <dbReference type="Proteomes" id="UP000198729"/>
    </source>
</evidence>
<name>A0A1G5SEG4_9PROT</name>
<sequence>MIFNVNLADSSDPNDLRGGKRARQFVSSIGRCFSISVMVRRAQTKNRS</sequence>
<protein>
    <submittedName>
        <fullName evidence="1">Uncharacterized protein</fullName>
    </submittedName>
</protein>
<keyword evidence="2" id="KW-1185">Reference proteome</keyword>
<evidence type="ECO:0000313" key="1">
    <source>
        <dbReference type="EMBL" id="SCZ85498.1"/>
    </source>
</evidence>
<reference evidence="1 2" key="1">
    <citation type="submission" date="2016-10" db="EMBL/GenBank/DDBJ databases">
        <authorList>
            <person name="de Groot N.N."/>
        </authorList>
    </citation>
    <scope>NUCLEOTIDE SEQUENCE [LARGE SCALE GENOMIC DNA]</scope>
    <source>
        <strain evidence="1">1</strain>
    </source>
</reference>